<keyword evidence="4" id="KW-1185">Reference proteome</keyword>
<evidence type="ECO:0000313" key="3">
    <source>
        <dbReference type="EMBL" id="KAG1899162.1"/>
    </source>
</evidence>
<dbReference type="GeneID" id="64667987"/>
<protein>
    <recommendedName>
        <fullName evidence="2">DUF6818 domain-containing protein</fullName>
    </recommendedName>
</protein>
<dbReference type="PANTHER" id="PTHR34409">
    <property type="entry name" value="SET DOMAIN-CONTAINING PROTEIN"/>
    <property type="match status" value="1"/>
</dbReference>
<reference evidence="3" key="1">
    <citation type="journal article" date="2020" name="New Phytol.">
        <title>Comparative genomics reveals dynamic genome evolution in host specialist ectomycorrhizal fungi.</title>
        <authorList>
            <person name="Lofgren L.A."/>
            <person name="Nguyen N.H."/>
            <person name="Vilgalys R."/>
            <person name="Ruytinx J."/>
            <person name="Liao H.L."/>
            <person name="Branco S."/>
            <person name="Kuo A."/>
            <person name="LaButti K."/>
            <person name="Lipzen A."/>
            <person name="Andreopoulos W."/>
            <person name="Pangilinan J."/>
            <person name="Riley R."/>
            <person name="Hundley H."/>
            <person name="Na H."/>
            <person name="Barry K."/>
            <person name="Grigoriev I.V."/>
            <person name="Stajich J.E."/>
            <person name="Kennedy P.G."/>
        </authorList>
    </citation>
    <scope>NUCLEOTIDE SEQUENCE</scope>
    <source>
        <strain evidence="3">FC203</strain>
    </source>
</reference>
<dbReference type="Pfam" id="PF20681">
    <property type="entry name" value="DUF6818"/>
    <property type="match status" value="1"/>
</dbReference>
<evidence type="ECO:0000313" key="4">
    <source>
        <dbReference type="Proteomes" id="UP001195769"/>
    </source>
</evidence>
<feature type="non-terminal residue" evidence="3">
    <location>
        <position position="1"/>
    </location>
</feature>
<feature type="non-terminal residue" evidence="3">
    <location>
        <position position="145"/>
    </location>
</feature>
<organism evidence="3 4">
    <name type="scientific">Suillus fuscotomentosus</name>
    <dbReference type="NCBI Taxonomy" id="1912939"/>
    <lineage>
        <taxon>Eukaryota</taxon>
        <taxon>Fungi</taxon>
        <taxon>Dikarya</taxon>
        <taxon>Basidiomycota</taxon>
        <taxon>Agaricomycotina</taxon>
        <taxon>Agaricomycetes</taxon>
        <taxon>Agaricomycetidae</taxon>
        <taxon>Boletales</taxon>
        <taxon>Suillineae</taxon>
        <taxon>Suillaceae</taxon>
        <taxon>Suillus</taxon>
    </lineage>
</organism>
<dbReference type="RefSeq" id="XP_041224738.1">
    <property type="nucleotide sequence ID" value="XM_041373689.1"/>
</dbReference>
<gene>
    <name evidence="3" type="ORF">F5891DRAFT_914838</name>
</gene>
<dbReference type="EMBL" id="JABBWK010000034">
    <property type="protein sequence ID" value="KAG1899162.1"/>
    <property type="molecule type" value="Genomic_DNA"/>
</dbReference>
<dbReference type="Proteomes" id="UP001195769">
    <property type="component" value="Unassembled WGS sequence"/>
</dbReference>
<evidence type="ECO:0000256" key="1">
    <source>
        <dbReference type="SAM" id="MobiDB-lite"/>
    </source>
</evidence>
<dbReference type="AlphaFoldDB" id="A0AAD4E4F7"/>
<feature type="region of interest" description="Disordered" evidence="1">
    <location>
        <begin position="1"/>
        <end position="32"/>
    </location>
</feature>
<sequence>APAHKVAGSRHPNVVSSQAKGKRKALATTEPPTKKRLGCGGCASGTPNYNDDNVAALLDACMNCLPLGTKGWLAVEEEFAAWADSHDCPTCPTKSLELKFKQLVCTTKPTGDAECPPYIECAHEINDCMNEKAGTWDLDDDEFAD</sequence>
<dbReference type="PANTHER" id="PTHR34409:SF1">
    <property type="entry name" value="MYB-LIKE DOMAIN-CONTAINING PROTEIN"/>
    <property type="match status" value="1"/>
</dbReference>
<accession>A0AAD4E4F7</accession>
<evidence type="ECO:0000259" key="2">
    <source>
        <dbReference type="Pfam" id="PF20681"/>
    </source>
</evidence>
<comment type="caution">
    <text evidence="3">The sequence shown here is derived from an EMBL/GenBank/DDBJ whole genome shotgun (WGS) entry which is preliminary data.</text>
</comment>
<name>A0AAD4E4F7_9AGAM</name>
<feature type="domain" description="DUF6818" evidence="2">
    <location>
        <begin position="66"/>
        <end position="141"/>
    </location>
</feature>
<dbReference type="InterPro" id="IPR049203">
    <property type="entry name" value="DUF6818"/>
</dbReference>
<proteinExistence type="predicted"/>